<reference evidence="2 3" key="1">
    <citation type="submission" date="2019-02" db="EMBL/GenBank/DDBJ databases">
        <title>Deep-cultivation of Planctomycetes and their phenomic and genomic characterization uncovers novel biology.</title>
        <authorList>
            <person name="Wiegand S."/>
            <person name="Jogler M."/>
            <person name="Boedeker C."/>
            <person name="Pinto D."/>
            <person name="Vollmers J."/>
            <person name="Rivas-Marin E."/>
            <person name="Kohn T."/>
            <person name="Peeters S.H."/>
            <person name="Heuer A."/>
            <person name="Rast P."/>
            <person name="Oberbeckmann S."/>
            <person name="Bunk B."/>
            <person name="Jeske O."/>
            <person name="Meyerdierks A."/>
            <person name="Storesund J.E."/>
            <person name="Kallscheuer N."/>
            <person name="Luecker S."/>
            <person name="Lage O.M."/>
            <person name="Pohl T."/>
            <person name="Merkel B.J."/>
            <person name="Hornburger P."/>
            <person name="Mueller R.-W."/>
            <person name="Bruemmer F."/>
            <person name="Labrenz M."/>
            <person name="Spormann A.M."/>
            <person name="Op Den Camp H."/>
            <person name="Overmann J."/>
            <person name="Amann R."/>
            <person name="Jetten M.S.M."/>
            <person name="Mascher T."/>
            <person name="Medema M.H."/>
            <person name="Devos D.P."/>
            <person name="Kaster A.-K."/>
            <person name="Ovreas L."/>
            <person name="Rohde M."/>
            <person name="Galperin M.Y."/>
            <person name="Jogler C."/>
        </authorList>
    </citation>
    <scope>NUCLEOTIDE SEQUENCE [LARGE SCALE GENOMIC DNA]</scope>
    <source>
        <strain evidence="2 3">Mal64</strain>
    </source>
</reference>
<keyword evidence="1" id="KW-1133">Transmembrane helix</keyword>
<sequence length="200" mass="22618">MDLPTTLDIRDLPEQLRNLVAKEIDRDEILGWIGQPSPRAMSRRATPLFMFGCVWTAFAVFWVCGAAEFELPDWDEGFDFFPLFGLPFVVIGIGMLSSPIWFRRSAKQTAYVLTDRRAVLFVKELTGIRVRSFKPKQLQNLERRQRADGSGDLIFYRDIGRDNDGDRTTSEVGFLAIDDVKGVQDLVEAVVAKHSADDSA</sequence>
<evidence type="ECO:0000256" key="1">
    <source>
        <dbReference type="SAM" id="Phobius"/>
    </source>
</evidence>
<protein>
    <recommendedName>
        <fullName evidence="4">DUF304 domain-containing protein</fullName>
    </recommendedName>
</protein>
<dbReference type="Proteomes" id="UP000315440">
    <property type="component" value="Unassembled WGS sequence"/>
</dbReference>
<evidence type="ECO:0008006" key="4">
    <source>
        <dbReference type="Google" id="ProtNLM"/>
    </source>
</evidence>
<feature type="transmembrane region" description="Helical" evidence="1">
    <location>
        <begin position="48"/>
        <end position="69"/>
    </location>
</feature>
<keyword evidence="3" id="KW-1185">Reference proteome</keyword>
<evidence type="ECO:0000313" key="2">
    <source>
        <dbReference type="EMBL" id="TWT90772.1"/>
    </source>
</evidence>
<dbReference type="EMBL" id="SJPQ01000001">
    <property type="protein sequence ID" value="TWT90772.1"/>
    <property type="molecule type" value="Genomic_DNA"/>
</dbReference>
<gene>
    <name evidence="2" type="ORF">Mal64_11690</name>
</gene>
<dbReference type="AlphaFoldDB" id="A0A5C5ZTE7"/>
<accession>A0A5C5ZTE7</accession>
<comment type="caution">
    <text evidence="2">The sequence shown here is derived from an EMBL/GenBank/DDBJ whole genome shotgun (WGS) entry which is preliminary data.</text>
</comment>
<organism evidence="2 3">
    <name type="scientific">Pseudobythopirellula maris</name>
    <dbReference type="NCBI Taxonomy" id="2527991"/>
    <lineage>
        <taxon>Bacteria</taxon>
        <taxon>Pseudomonadati</taxon>
        <taxon>Planctomycetota</taxon>
        <taxon>Planctomycetia</taxon>
        <taxon>Pirellulales</taxon>
        <taxon>Lacipirellulaceae</taxon>
        <taxon>Pseudobythopirellula</taxon>
    </lineage>
</organism>
<proteinExistence type="predicted"/>
<feature type="transmembrane region" description="Helical" evidence="1">
    <location>
        <begin position="81"/>
        <end position="102"/>
    </location>
</feature>
<dbReference type="OrthoDB" id="289073at2"/>
<evidence type="ECO:0000313" key="3">
    <source>
        <dbReference type="Proteomes" id="UP000315440"/>
    </source>
</evidence>
<keyword evidence="1" id="KW-0472">Membrane</keyword>
<keyword evidence="1" id="KW-0812">Transmembrane</keyword>
<dbReference type="RefSeq" id="WP_146397949.1">
    <property type="nucleotide sequence ID" value="NZ_SJPQ01000001.1"/>
</dbReference>
<name>A0A5C5ZTE7_9BACT</name>